<dbReference type="PROSITE" id="PS00530">
    <property type="entry name" value="RNASE_T2_1"/>
    <property type="match status" value="1"/>
</dbReference>
<feature type="chain" id="PRO_5015009745" evidence="4">
    <location>
        <begin position="32"/>
        <end position="254"/>
    </location>
</feature>
<evidence type="ECO:0000313" key="5">
    <source>
        <dbReference type="EMBL" id="SPE29833.1"/>
    </source>
</evidence>
<organism evidence="5 6">
    <name type="scientific">Candidatus Sulfuritelmatomonas gaucii</name>
    <dbReference type="NCBI Taxonomy" id="2043161"/>
    <lineage>
        <taxon>Bacteria</taxon>
        <taxon>Pseudomonadati</taxon>
        <taxon>Acidobacteriota</taxon>
        <taxon>Terriglobia</taxon>
        <taxon>Terriglobales</taxon>
        <taxon>Acidobacteriaceae</taxon>
        <taxon>Candidatus Sulfuritelmatomonas</taxon>
    </lineage>
</organism>
<evidence type="ECO:0000256" key="4">
    <source>
        <dbReference type="SAM" id="SignalP"/>
    </source>
</evidence>
<dbReference type="InterPro" id="IPR039378">
    <property type="entry name" value="RNase_T2_prok"/>
</dbReference>
<dbReference type="InterPro" id="IPR001568">
    <property type="entry name" value="RNase_T2-like"/>
</dbReference>
<dbReference type="Pfam" id="PF00445">
    <property type="entry name" value="Ribonuclease_T2"/>
    <property type="match status" value="1"/>
</dbReference>
<evidence type="ECO:0000313" key="6">
    <source>
        <dbReference type="Proteomes" id="UP000239735"/>
    </source>
</evidence>
<dbReference type="GO" id="GO:0006401">
    <property type="term" value="P:RNA catabolic process"/>
    <property type="evidence" value="ECO:0007669"/>
    <property type="project" value="TreeGrafter"/>
</dbReference>
<dbReference type="SUPFAM" id="SSF55895">
    <property type="entry name" value="Ribonuclease Rh-like"/>
    <property type="match status" value="1"/>
</dbReference>
<feature type="signal peptide" evidence="4">
    <location>
        <begin position="1"/>
        <end position="31"/>
    </location>
</feature>
<dbReference type="PROSITE" id="PS00531">
    <property type="entry name" value="RNASE_T2_2"/>
    <property type="match status" value="1"/>
</dbReference>
<dbReference type="Gene3D" id="3.90.730.10">
    <property type="entry name" value="Ribonuclease T2-like"/>
    <property type="match status" value="1"/>
</dbReference>
<evidence type="ECO:0000256" key="2">
    <source>
        <dbReference type="RuleBase" id="RU004328"/>
    </source>
</evidence>
<accession>A0A2N9M2Y0</accession>
<reference evidence="6" key="1">
    <citation type="submission" date="2018-02" db="EMBL/GenBank/DDBJ databases">
        <authorList>
            <person name="Hausmann B."/>
        </authorList>
    </citation>
    <scope>NUCLEOTIDE SEQUENCE [LARGE SCALE GENOMIC DNA]</scope>
    <source>
        <strain evidence="6">Peat soil MAG SbA5</strain>
    </source>
</reference>
<dbReference type="InterPro" id="IPR036430">
    <property type="entry name" value="RNase_T2-like_sf"/>
</dbReference>
<evidence type="ECO:0000256" key="3">
    <source>
        <dbReference type="SAM" id="MobiDB-lite"/>
    </source>
</evidence>
<dbReference type="InterPro" id="IPR018188">
    <property type="entry name" value="RNase_T2_His_AS_1"/>
</dbReference>
<dbReference type="GO" id="GO:0033897">
    <property type="term" value="F:ribonuclease T2 activity"/>
    <property type="evidence" value="ECO:0007669"/>
    <property type="project" value="InterPro"/>
</dbReference>
<dbReference type="PROSITE" id="PS51257">
    <property type="entry name" value="PROKAR_LIPOPROTEIN"/>
    <property type="match status" value="1"/>
</dbReference>
<feature type="compositionally biased region" description="Low complexity" evidence="3">
    <location>
        <begin position="36"/>
        <end position="58"/>
    </location>
</feature>
<dbReference type="GO" id="GO:0003723">
    <property type="term" value="F:RNA binding"/>
    <property type="evidence" value="ECO:0007669"/>
    <property type="project" value="InterPro"/>
</dbReference>
<keyword evidence="4" id="KW-0732">Signal</keyword>
<dbReference type="CDD" id="cd01062">
    <property type="entry name" value="RNase_T2_prok"/>
    <property type="match status" value="1"/>
</dbReference>
<feature type="region of interest" description="Disordered" evidence="3">
    <location>
        <begin position="32"/>
        <end position="72"/>
    </location>
</feature>
<dbReference type="EMBL" id="OKRB01000133">
    <property type="protein sequence ID" value="SPE29833.1"/>
    <property type="molecule type" value="Genomic_DNA"/>
</dbReference>
<dbReference type="AlphaFoldDB" id="A0A2N9M2Y0"/>
<comment type="similarity">
    <text evidence="1 2">Belongs to the RNase T2 family.</text>
</comment>
<dbReference type="OrthoDB" id="4720638at2"/>
<evidence type="ECO:0000256" key="1">
    <source>
        <dbReference type="ARBA" id="ARBA00007469"/>
    </source>
</evidence>
<gene>
    <name evidence="5" type="ORF">SBA5_720004</name>
</gene>
<dbReference type="Proteomes" id="UP000239735">
    <property type="component" value="Unassembled WGS sequence"/>
</dbReference>
<protein>
    <submittedName>
        <fullName evidence="5">Ribonuclease I</fullName>
    </submittedName>
</protein>
<dbReference type="InterPro" id="IPR033130">
    <property type="entry name" value="RNase_T2_His_AS_2"/>
</dbReference>
<proteinExistence type="inferred from homology"/>
<sequence>MVSRMFENRAWSLHLQVGLVLVLSMSGCKHASQPPANANTNAANGSRSNTTAESAGDSRLGRRRSRRGRADTQAAPGAFAFYLLNLSWSPEFCATHGGSLECGRGLGFVVHGLWPQDVSGDYPEDCSDTPGPANPQAYTDIIPTVGLIEHEWETHGTCSGLTPDAYFAAIRRAFAGLRIPADIGAGGDPGGVAPAQLLERFASANPGYPEGSIALSCGNNRLTAVEVCLTKDLQPESCQGVRSCRANVIKVTPQ</sequence>
<dbReference type="PANTHER" id="PTHR11240">
    <property type="entry name" value="RIBONUCLEASE T2"/>
    <property type="match status" value="1"/>
</dbReference>
<dbReference type="PANTHER" id="PTHR11240:SF22">
    <property type="entry name" value="RIBONUCLEASE T2"/>
    <property type="match status" value="1"/>
</dbReference>
<name>A0A2N9M2Y0_9BACT</name>